<dbReference type="EMBL" id="JAJSPL020000042">
    <property type="protein sequence ID" value="KAK7734682.1"/>
    <property type="molecule type" value="Genomic_DNA"/>
</dbReference>
<dbReference type="Proteomes" id="UP001320245">
    <property type="component" value="Unassembled WGS sequence"/>
</dbReference>
<organism evidence="1 2">
    <name type="scientific">Cytospora paraplurivora</name>
    <dbReference type="NCBI Taxonomy" id="2898453"/>
    <lineage>
        <taxon>Eukaryota</taxon>
        <taxon>Fungi</taxon>
        <taxon>Dikarya</taxon>
        <taxon>Ascomycota</taxon>
        <taxon>Pezizomycotina</taxon>
        <taxon>Sordariomycetes</taxon>
        <taxon>Sordariomycetidae</taxon>
        <taxon>Diaporthales</taxon>
        <taxon>Cytosporaceae</taxon>
        <taxon>Cytospora</taxon>
    </lineage>
</organism>
<sequence>MERHNHLRSQFYNFSYTEDRWDNVLAPYKPAAFNLIRRIANEPKLARYIRHGDFDYDTYPRAWRPWNVPDIDDGGPIVELFENSPYLKEAGLDWREYYALVQEDFERHIYSQHAATFLLTLLPNVESLHLPRRWVSTEKSDILLSTIVRKAIAQRNAPVWDRPSLVQLTKFTAHEPGPRSEFGLEKAIPLLALPNTRWFECAGCLAINGASIAIASQDPYLSYGATLETAHLGDNRIDVAAMADFLKHTPRLRTLSYEYCLGEEDQDWDIGQFVTAIENEAGGFLEELSINIWSLDKTITPGNASLRGLQRLRTLEFTLDMVVRILADASPKFSTCTTTETLTDQEISKLQKLTDNLVPASVSRLSLQGDCERQNEKALQIMFSDFVARKNAWVPALETIYLAADEWAADDAYREECLRLNAKTKEAGVVLHSGDVPVEKAVIEDVIEDV</sequence>
<evidence type="ECO:0000313" key="2">
    <source>
        <dbReference type="Proteomes" id="UP001320245"/>
    </source>
</evidence>
<evidence type="ECO:0000313" key="1">
    <source>
        <dbReference type="EMBL" id="KAK7734682.1"/>
    </source>
</evidence>
<protein>
    <submittedName>
        <fullName evidence="1">Uncharacterized protein</fullName>
    </submittedName>
</protein>
<name>A0AAN9U265_9PEZI</name>
<dbReference type="AlphaFoldDB" id="A0AAN9U265"/>
<accession>A0AAN9U265</accession>
<gene>
    <name evidence="1" type="ORF">SLS53_007785</name>
</gene>
<reference evidence="1 2" key="1">
    <citation type="journal article" date="2023" name="PLoS ONE">
        <title>Cytospora paraplurivora sp. nov. isolated from orchards with fruit tree decline syndrome in Ontario, Canada.</title>
        <authorList>
            <person name="Ilyukhin E."/>
            <person name="Nguyen H.D.T."/>
            <person name="Castle A.J."/>
            <person name="Ellouze W."/>
        </authorList>
    </citation>
    <scope>NUCLEOTIDE SEQUENCE [LARGE SCALE GENOMIC DNA]</scope>
    <source>
        <strain evidence="1 2">FDS-564</strain>
    </source>
</reference>
<proteinExistence type="predicted"/>
<comment type="caution">
    <text evidence="1">The sequence shown here is derived from an EMBL/GenBank/DDBJ whole genome shotgun (WGS) entry which is preliminary data.</text>
</comment>
<keyword evidence="2" id="KW-1185">Reference proteome</keyword>